<evidence type="ECO:0000256" key="1">
    <source>
        <dbReference type="ARBA" id="ARBA00001954"/>
    </source>
</evidence>
<dbReference type="GO" id="GO:0016706">
    <property type="term" value="F:2-oxoglutarate-dependent dioxygenase activity"/>
    <property type="evidence" value="ECO:0007669"/>
    <property type="project" value="UniProtKB-ARBA"/>
</dbReference>
<dbReference type="SUPFAM" id="SSF51197">
    <property type="entry name" value="Clavaminate synthase-like"/>
    <property type="match status" value="1"/>
</dbReference>
<dbReference type="AlphaFoldDB" id="A0A8G2BKB5"/>
<dbReference type="GO" id="GO:0005506">
    <property type="term" value="F:iron ion binding"/>
    <property type="evidence" value="ECO:0007669"/>
    <property type="project" value="UniProtKB-ARBA"/>
</dbReference>
<dbReference type="Proteomes" id="UP000198615">
    <property type="component" value="Unassembled WGS sequence"/>
</dbReference>
<sequence>MNIHASASHRLSDAEVAHYHDQGYVIPDWRLPPAVLDRMRADFEALKAANPGVGSDNMICPHIPAGGVQGLKGAGVWLDYARIPEILDMVEQLIGPDIALWGTTVFGKPPGTGKRVPWHQDGEYWPIRPLATCSAWIALDDATPENGCLRVIPGSHKQQRLRAHAQDDSDELALNQVLSPDEYDEAEAVDFVLQAGQVSLHDVYLVHGSEPNRSDRRRAGYVCRYMPTTSHFDREIGRALQAKGNLVDFTTRPLWLLRGTDACGLNDFRVGHG</sequence>
<evidence type="ECO:0000313" key="3">
    <source>
        <dbReference type="Proteomes" id="UP000198615"/>
    </source>
</evidence>
<keyword evidence="2" id="KW-0560">Oxidoreductase</keyword>
<keyword evidence="2" id="KW-0223">Dioxygenase</keyword>
<gene>
    <name evidence="2" type="ORF">SAMN05660686_02915</name>
</gene>
<dbReference type="PANTHER" id="PTHR20883:SF48">
    <property type="entry name" value="ECTOINE DIOXYGENASE"/>
    <property type="match status" value="1"/>
</dbReference>
<dbReference type="InterPro" id="IPR008775">
    <property type="entry name" value="Phytyl_CoA_dOase-like"/>
</dbReference>
<dbReference type="EMBL" id="FNBW01000008">
    <property type="protein sequence ID" value="SDF96098.1"/>
    <property type="molecule type" value="Genomic_DNA"/>
</dbReference>
<evidence type="ECO:0000313" key="2">
    <source>
        <dbReference type="EMBL" id="SDF96098.1"/>
    </source>
</evidence>
<organism evidence="2 3">
    <name type="scientific">Thalassobaculum litoreum DSM 18839</name>
    <dbReference type="NCBI Taxonomy" id="1123362"/>
    <lineage>
        <taxon>Bacteria</taxon>
        <taxon>Pseudomonadati</taxon>
        <taxon>Pseudomonadota</taxon>
        <taxon>Alphaproteobacteria</taxon>
        <taxon>Rhodospirillales</taxon>
        <taxon>Thalassobaculaceae</taxon>
        <taxon>Thalassobaculum</taxon>
    </lineage>
</organism>
<dbReference type="RefSeq" id="WP_093151295.1">
    <property type="nucleotide sequence ID" value="NZ_FNBW01000008.1"/>
</dbReference>
<comment type="caution">
    <text evidence="2">The sequence shown here is derived from an EMBL/GenBank/DDBJ whole genome shotgun (WGS) entry which is preliminary data.</text>
</comment>
<dbReference type="Gene3D" id="2.60.120.620">
    <property type="entry name" value="q2cbj1_9rhob like domain"/>
    <property type="match status" value="1"/>
</dbReference>
<reference evidence="2 3" key="1">
    <citation type="submission" date="2016-10" db="EMBL/GenBank/DDBJ databases">
        <authorList>
            <person name="Varghese N."/>
            <person name="Submissions S."/>
        </authorList>
    </citation>
    <scope>NUCLEOTIDE SEQUENCE [LARGE SCALE GENOMIC DNA]</scope>
    <source>
        <strain evidence="2 3">DSM 18839</strain>
    </source>
</reference>
<dbReference type="PANTHER" id="PTHR20883">
    <property type="entry name" value="PHYTANOYL-COA DIOXYGENASE DOMAIN CONTAINING 1"/>
    <property type="match status" value="1"/>
</dbReference>
<dbReference type="Pfam" id="PF05721">
    <property type="entry name" value="PhyH"/>
    <property type="match status" value="1"/>
</dbReference>
<name>A0A8G2BKB5_9PROT</name>
<comment type="cofactor">
    <cofactor evidence="1">
        <name>Fe(2+)</name>
        <dbReference type="ChEBI" id="CHEBI:29033"/>
    </cofactor>
</comment>
<protein>
    <submittedName>
        <fullName evidence="2">Phytanoyl-CoA dioxygenase (PhyH)</fullName>
    </submittedName>
</protein>
<dbReference type="OrthoDB" id="9791262at2"/>
<accession>A0A8G2BKB5</accession>
<keyword evidence="3" id="KW-1185">Reference proteome</keyword>
<proteinExistence type="predicted"/>